<keyword evidence="6" id="KW-0032">Aminotransferase</keyword>
<feature type="active site" description="Proton acceptor" evidence="3">
    <location>
        <position position="199"/>
    </location>
</feature>
<name>A0A9X2L4R0_9BACT</name>
<organism evidence="6 7">
    <name type="scientific">Gracilimonas sediminicola</name>
    <dbReference type="NCBI Taxonomy" id="2952158"/>
    <lineage>
        <taxon>Bacteria</taxon>
        <taxon>Pseudomonadati</taxon>
        <taxon>Balneolota</taxon>
        <taxon>Balneolia</taxon>
        <taxon>Balneolales</taxon>
        <taxon>Balneolaceae</taxon>
        <taxon>Gracilimonas</taxon>
    </lineage>
</organism>
<evidence type="ECO:0000256" key="4">
    <source>
        <dbReference type="PIRSR" id="PIRSR000390-2"/>
    </source>
</evidence>
<dbReference type="SUPFAM" id="SSF53383">
    <property type="entry name" value="PLP-dependent transferases"/>
    <property type="match status" value="2"/>
</dbReference>
<comment type="caution">
    <text evidence="6">The sequence shown here is derived from an EMBL/GenBank/DDBJ whole genome shotgun (WGS) entry which is preliminary data.</text>
</comment>
<dbReference type="RefSeq" id="WP_255135158.1">
    <property type="nucleotide sequence ID" value="NZ_JANDBC010000002.1"/>
</dbReference>
<protein>
    <submittedName>
        <fullName evidence="6">DegT/DnrJ/EryC1/StrS family aminotransferase</fullName>
    </submittedName>
</protein>
<dbReference type="Pfam" id="PF01041">
    <property type="entry name" value="DegT_DnrJ_EryC1"/>
    <property type="match status" value="2"/>
</dbReference>
<dbReference type="FunFam" id="3.40.640.10:FF:000089">
    <property type="entry name" value="Aminotransferase, DegT/DnrJ/EryC1/StrS family"/>
    <property type="match status" value="1"/>
</dbReference>
<evidence type="ECO:0000256" key="5">
    <source>
        <dbReference type="RuleBase" id="RU004508"/>
    </source>
</evidence>
<evidence type="ECO:0000256" key="1">
    <source>
        <dbReference type="ARBA" id="ARBA00022898"/>
    </source>
</evidence>
<evidence type="ECO:0000313" key="6">
    <source>
        <dbReference type="EMBL" id="MCP9292277.1"/>
    </source>
</evidence>
<dbReference type="GO" id="GO:0000271">
    <property type="term" value="P:polysaccharide biosynthetic process"/>
    <property type="evidence" value="ECO:0007669"/>
    <property type="project" value="TreeGrafter"/>
</dbReference>
<dbReference type="Gene3D" id="3.90.1150.10">
    <property type="entry name" value="Aspartate Aminotransferase, domain 1"/>
    <property type="match status" value="1"/>
</dbReference>
<evidence type="ECO:0000313" key="7">
    <source>
        <dbReference type="Proteomes" id="UP001139125"/>
    </source>
</evidence>
<dbReference type="PANTHER" id="PTHR30244">
    <property type="entry name" value="TRANSAMINASE"/>
    <property type="match status" value="1"/>
</dbReference>
<dbReference type="PIRSF" id="PIRSF000390">
    <property type="entry name" value="PLP_StrS"/>
    <property type="match status" value="1"/>
</dbReference>
<dbReference type="InterPro" id="IPR015421">
    <property type="entry name" value="PyrdxlP-dep_Trfase_major"/>
</dbReference>
<dbReference type="Gene3D" id="3.40.640.10">
    <property type="entry name" value="Type I PLP-dependent aspartate aminotransferase-like (Major domain)"/>
    <property type="match status" value="1"/>
</dbReference>
<accession>A0A9X2L4R0</accession>
<evidence type="ECO:0000256" key="3">
    <source>
        <dbReference type="PIRSR" id="PIRSR000390-1"/>
    </source>
</evidence>
<keyword evidence="6" id="KW-0808">Transferase</keyword>
<dbReference type="EMBL" id="JANDBC010000002">
    <property type="protein sequence ID" value="MCP9292277.1"/>
    <property type="molecule type" value="Genomic_DNA"/>
</dbReference>
<keyword evidence="1 4" id="KW-0663">Pyridoxal phosphate</keyword>
<dbReference type="Proteomes" id="UP001139125">
    <property type="component" value="Unassembled WGS sequence"/>
</dbReference>
<dbReference type="CDD" id="cd00616">
    <property type="entry name" value="AHBA_syn"/>
    <property type="match status" value="1"/>
</dbReference>
<proteinExistence type="inferred from homology"/>
<comment type="similarity">
    <text evidence="2 5">Belongs to the DegT/DnrJ/EryC1 family.</text>
</comment>
<gene>
    <name evidence="6" type="ORF">NM125_11885</name>
</gene>
<feature type="modified residue" description="N6-(pyridoxal phosphate)lysine" evidence="4">
    <location>
        <position position="199"/>
    </location>
</feature>
<dbReference type="InterPro" id="IPR000653">
    <property type="entry name" value="DegT/StrS_aminotransferase"/>
</dbReference>
<dbReference type="InterPro" id="IPR015422">
    <property type="entry name" value="PyrdxlP-dep_Trfase_small"/>
</dbReference>
<keyword evidence="7" id="KW-1185">Reference proteome</keyword>
<evidence type="ECO:0000256" key="2">
    <source>
        <dbReference type="ARBA" id="ARBA00037999"/>
    </source>
</evidence>
<dbReference type="PANTHER" id="PTHR30244:SF36">
    <property type="entry name" value="3-OXO-GLUCOSE-6-PHOSPHATE:GLUTAMATE AMINOTRANSFERASE"/>
    <property type="match status" value="1"/>
</dbReference>
<dbReference type="InterPro" id="IPR015424">
    <property type="entry name" value="PyrdxlP-dep_Trfase"/>
</dbReference>
<sequence length="411" mass="45650">MSIPLLDLNRQYDSIKGEIKTAIDEVLESQYFIMGDEVKEFEDEVGAYCKANHAYGCASGSDALLLALMAIDLQPGDYVLTSPFTFFATAGAISRIGGIPVFLDIEKDSYNLDPKQVRRFMEGEHPVFKKLNPDREKIKAIIPVHLYGQMADMDPIMNIAEEYNLTVIEDAAQAIGAEYKGRRAGSVGDFGCFSFFPSKNLGAFGDAGLVTVKNEKLAEKLDILRLHGAKPKYHHSLVGINSRLDTIQAAVLSVKLKYLDEWSERRREIAHRYNRLFEEAGVSGELGDCSKSCVEMGGSGCSLNPNKIITPIETTGSKENNGRHIYHQYTIRSSNRDQIAKALSEHNIGHSVYYPVSLHEQECFAYLGYQPKDCPVSHCATKQAISIPIFPELKEEEIEKVVEVVSGAVKK</sequence>
<dbReference type="AlphaFoldDB" id="A0A9X2L4R0"/>
<dbReference type="GO" id="GO:0030170">
    <property type="term" value="F:pyridoxal phosphate binding"/>
    <property type="evidence" value="ECO:0007669"/>
    <property type="project" value="UniProtKB-ARBA"/>
</dbReference>
<dbReference type="GO" id="GO:0008483">
    <property type="term" value="F:transaminase activity"/>
    <property type="evidence" value="ECO:0007669"/>
    <property type="project" value="UniProtKB-KW"/>
</dbReference>
<reference evidence="6" key="1">
    <citation type="submission" date="2022-06" db="EMBL/GenBank/DDBJ databases">
        <title>Gracilimonas sp. CAU 1638 isolated from sea sediment.</title>
        <authorList>
            <person name="Kim W."/>
        </authorList>
    </citation>
    <scope>NUCLEOTIDE SEQUENCE</scope>
    <source>
        <strain evidence="6">CAU 1638</strain>
    </source>
</reference>